<dbReference type="Proteomes" id="UP000250140">
    <property type="component" value="Unassembled WGS sequence"/>
</dbReference>
<evidence type="ECO:0000256" key="1">
    <source>
        <dbReference type="SAM" id="Coils"/>
    </source>
</evidence>
<gene>
    <name evidence="3" type="ORF">AOQ84DRAFT_319526</name>
</gene>
<keyword evidence="1" id="KW-0175">Coiled coil</keyword>
<sequence>MPSHLRLQTSFEPFSAETTRSHFISSPPQKKQKMSLTQTYYIAASARSKLGKEACRADHDLRLLVGHANLLDSLMLELADAEREQEAWFNQTVKKASKAEEPRHIQWVDTIVEDPEEDEEEESDSSDSESESDFYDEDGDFDMIAPLRRIPSPPIKITTTEVEEDDEDDEDEEEDFYEDFEDDEEHALTRTSSQSPPELVHDEDSDDESAPASPPQPSMEYSEKQREAILTTSYYDHKSVALTTPEQASFIQDGYFIPERNNAPLIASC</sequence>
<keyword evidence="4" id="KW-1185">Reference proteome</keyword>
<dbReference type="PANTHER" id="PTHR36826">
    <property type="entry name" value="PROTEIN ECM13"/>
    <property type="match status" value="1"/>
</dbReference>
<feature type="compositionally biased region" description="Acidic residues" evidence="2">
    <location>
        <begin position="161"/>
        <end position="185"/>
    </location>
</feature>
<organism evidence="3 4">
    <name type="scientific">Glonium stellatum</name>
    <dbReference type="NCBI Taxonomy" id="574774"/>
    <lineage>
        <taxon>Eukaryota</taxon>
        <taxon>Fungi</taxon>
        <taxon>Dikarya</taxon>
        <taxon>Ascomycota</taxon>
        <taxon>Pezizomycotina</taxon>
        <taxon>Dothideomycetes</taxon>
        <taxon>Pleosporomycetidae</taxon>
        <taxon>Gloniales</taxon>
        <taxon>Gloniaceae</taxon>
        <taxon>Glonium</taxon>
    </lineage>
</organism>
<feature type="region of interest" description="Disordered" evidence="2">
    <location>
        <begin position="99"/>
        <end position="224"/>
    </location>
</feature>
<protein>
    <submittedName>
        <fullName evidence="3">Uncharacterized protein</fullName>
    </submittedName>
</protein>
<dbReference type="EMBL" id="KV749794">
    <property type="protein sequence ID" value="OCL07745.1"/>
    <property type="molecule type" value="Genomic_DNA"/>
</dbReference>
<feature type="coiled-coil region" evidence="1">
    <location>
        <begin position="64"/>
        <end position="91"/>
    </location>
</feature>
<accession>A0A8E2JS91</accession>
<reference evidence="3 4" key="1">
    <citation type="journal article" date="2016" name="Nat. Commun.">
        <title>Ectomycorrhizal ecology is imprinted in the genome of the dominant symbiotic fungus Cenococcum geophilum.</title>
        <authorList>
            <consortium name="DOE Joint Genome Institute"/>
            <person name="Peter M."/>
            <person name="Kohler A."/>
            <person name="Ohm R.A."/>
            <person name="Kuo A."/>
            <person name="Krutzmann J."/>
            <person name="Morin E."/>
            <person name="Arend M."/>
            <person name="Barry K.W."/>
            <person name="Binder M."/>
            <person name="Choi C."/>
            <person name="Clum A."/>
            <person name="Copeland A."/>
            <person name="Grisel N."/>
            <person name="Haridas S."/>
            <person name="Kipfer T."/>
            <person name="LaButti K."/>
            <person name="Lindquist E."/>
            <person name="Lipzen A."/>
            <person name="Maire R."/>
            <person name="Meier B."/>
            <person name="Mihaltcheva S."/>
            <person name="Molinier V."/>
            <person name="Murat C."/>
            <person name="Poggeler S."/>
            <person name="Quandt C.A."/>
            <person name="Sperisen C."/>
            <person name="Tritt A."/>
            <person name="Tisserant E."/>
            <person name="Crous P.W."/>
            <person name="Henrissat B."/>
            <person name="Nehls U."/>
            <person name="Egli S."/>
            <person name="Spatafora J.W."/>
            <person name="Grigoriev I.V."/>
            <person name="Martin F.M."/>
        </authorList>
    </citation>
    <scope>NUCLEOTIDE SEQUENCE [LARGE SCALE GENOMIC DNA]</scope>
    <source>
        <strain evidence="3 4">CBS 207.34</strain>
    </source>
</reference>
<evidence type="ECO:0000256" key="2">
    <source>
        <dbReference type="SAM" id="MobiDB-lite"/>
    </source>
</evidence>
<dbReference type="PANTHER" id="PTHR36826:SF1">
    <property type="entry name" value="PROTEIN ECM13"/>
    <property type="match status" value="1"/>
</dbReference>
<dbReference type="OrthoDB" id="5431245at2759"/>
<name>A0A8E2JS91_9PEZI</name>
<evidence type="ECO:0000313" key="3">
    <source>
        <dbReference type="EMBL" id="OCL07745.1"/>
    </source>
</evidence>
<proteinExistence type="predicted"/>
<dbReference type="AlphaFoldDB" id="A0A8E2JS91"/>
<dbReference type="InterPro" id="IPR037738">
    <property type="entry name" value="Ecm13-like"/>
</dbReference>
<evidence type="ECO:0000313" key="4">
    <source>
        <dbReference type="Proteomes" id="UP000250140"/>
    </source>
</evidence>
<feature type="compositionally biased region" description="Acidic residues" evidence="2">
    <location>
        <begin position="111"/>
        <end position="141"/>
    </location>
</feature>